<feature type="compositionally biased region" description="Low complexity" evidence="1">
    <location>
        <begin position="549"/>
        <end position="562"/>
    </location>
</feature>
<evidence type="ECO:0000256" key="1">
    <source>
        <dbReference type="SAM" id="MobiDB-lite"/>
    </source>
</evidence>
<feature type="region of interest" description="Disordered" evidence="1">
    <location>
        <begin position="314"/>
        <end position="365"/>
    </location>
</feature>
<dbReference type="Proteomes" id="UP000800035">
    <property type="component" value="Unassembled WGS sequence"/>
</dbReference>
<feature type="compositionally biased region" description="Basic and acidic residues" evidence="1">
    <location>
        <begin position="477"/>
        <end position="486"/>
    </location>
</feature>
<protein>
    <submittedName>
        <fullName evidence="2">Uncharacterized protein</fullName>
    </submittedName>
</protein>
<dbReference type="OrthoDB" id="5428925at2759"/>
<sequence length="750" mass="82529">MLTQDDFLAPNMSGEGRPLHRSSWKAEAIRRGDIKISRPIPIPEDMPINKEEERDFGEGQMVEVPPSSIPPLPASVDALKEPPSLDHAQHDLALSNVPPNIVKDDSTSPPNQNIETTEDRPQTGEANRPPQQNHLTAGARDMDSTHRRSATEPVSYSTPSPYPSVIESSTKTTPKKRKSGLRNAFRKMFGRRSRGESIEEERERETQSRGHSHHVSDPGMLRTSSERKPARRGPRISDLPVQEPTPINPLAQHLPFPMNVNAPQEASPPHEYLTFEAPPPDLGRRRATLPGIFAEAETQSLDGRVKRLETWEERHEDGSIPSPQIGIALSSPPTQSINSIQSKRRSRSAGALRELAKARPSAERRRSAEIRFWRSSYASASMYSNTSPRPRTAQTVDTVTSIKDDTEPQPSESITKYATTAPALDQTVPQHDQDLSQIQLPVEAFNFGNLKSGFSEDEDSEHPTVSPSPVQSPPLQRVEEGSRRLSIEDRVKNLEEEMRTLGSSVHRLSGRNNRQTIILENVPKGRRSSRNRSSSGASERQESHHSSSRSRPSSRNLSLRPNSEMEVLQAPASPTLAPLSAVNEDASKPKSRGSSNERTPPTAAQYTTLLAHLTTLQAHLSHERHSRKALESQVLSLQCEIANLHTLVQRILQHTSTMSSRAENYPTPSPDAFTTGSQGTIGNEEKMPTPRASKGEAVGKGHGEDSGIAGMSGYGSDASSREDFGSPEAWATPKEEASFLFQGRGEAGLF</sequence>
<feature type="compositionally biased region" description="Basic and acidic residues" evidence="1">
    <location>
        <begin position="140"/>
        <end position="150"/>
    </location>
</feature>
<reference evidence="2" key="1">
    <citation type="journal article" date="2020" name="Stud. Mycol.">
        <title>101 Dothideomycetes genomes: a test case for predicting lifestyles and emergence of pathogens.</title>
        <authorList>
            <person name="Haridas S."/>
            <person name="Albert R."/>
            <person name="Binder M."/>
            <person name="Bloem J."/>
            <person name="Labutti K."/>
            <person name="Salamov A."/>
            <person name="Andreopoulos B."/>
            <person name="Baker S."/>
            <person name="Barry K."/>
            <person name="Bills G."/>
            <person name="Bluhm B."/>
            <person name="Cannon C."/>
            <person name="Castanera R."/>
            <person name="Culley D."/>
            <person name="Daum C."/>
            <person name="Ezra D."/>
            <person name="Gonzalez J."/>
            <person name="Henrissat B."/>
            <person name="Kuo A."/>
            <person name="Liang C."/>
            <person name="Lipzen A."/>
            <person name="Lutzoni F."/>
            <person name="Magnuson J."/>
            <person name="Mondo S."/>
            <person name="Nolan M."/>
            <person name="Ohm R."/>
            <person name="Pangilinan J."/>
            <person name="Park H.-J."/>
            <person name="Ramirez L."/>
            <person name="Alfaro M."/>
            <person name="Sun H."/>
            <person name="Tritt A."/>
            <person name="Yoshinaga Y."/>
            <person name="Zwiers L.-H."/>
            <person name="Turgeon B."/>
            <person name="Goodwin S."/>
            <person name="Spatafora J."/>
            <person name="Crous P."/>
            <person name="Grigoriev I."/>
        </authorList>
    </citation>
    <scope>NUCLEOTIDE SEQUENCE</scope>
    <source>
        <strain evidence="2">CBS 675.92</strain>
    </source>
</reference>
<feature type="compositionally biased region" description="Low complexity" evidence="1">
    <location>
        <begin position="570"/>
        <end position="581"/>
    </location>
</feature>
<feature type="region of interest" description="Disordered" evidence="1">
    <location>
        <begin position="659"/>
        <end position="728"/>
    </location>
</feature>
<feature type="compositionally biased region" description="Basic residues" evidence="1">
    <location>
        <begin position="173"/>
        <end position="192"/>
    </location>
</feature>
<dbReference type="EMBL" id="ML976979">
    <property type="protein sequence ID" value="KAF1962173.1"/>
    <property type="molecule type" value="Genomic_DNA"/>
</dbReference>
<name>A0A6A5UAH3_9PLEO</name>
<feature type="region of interest" description="Disordered" evidence="1">
    <location>
        <begin position="449"/>
        <end position="486"/>
    </location>
</feature>
<evidence type="ECO:0000313" key="3">
    <source>
        <dbReference type="Proteomes" id="UP000800035"/>
    </source>
</evidence>
<dbReference type="AlphaFoldDB" id="A0A6A5UAH3"/>
<feature type="compositionally biased region" description="Basic and acidic residues" evidence="1">
    <location>
        <begin position="78"/>
        <end position="90"/>
    </location>
</feature>
<keyword evidence="3" id="KW-1185">Reference proteome</keyword>
<gene>
    <name evidence="2" type="ORF">CC80DRAFT_156284</name>
</gene>
<feature type="region of interest" description="Disordered" evidence="1">
    <location>
        <begin position="502"/>
        <end position="601"/>
    </location>
</feature>
<feature type="compositionally biased region" description="Basic and acidic residues" evidence="1">
    <location>
        <begin position="193"/>
        <end position="208"/>
    </location>
</feature>
<feature type="compositionally biased region" description="Low complexity" evidence="1">
    <location>
        <begin position="153"/>
        <end position="172"/>
    </location>
</feature>
<feature type="compositionally biased region" description="Basic and acidic residues" evidence="1">
    <location>
        <begin position="47"/>
        <end position="57"/>
    </location>
</feature>
<feature type="compositionally biased region" description="Polar residues" evidence="1">
    <location>
        <begin position="331"/>
        <end position="341"/>
    </location>
</feature>
<feature type="compositionally biased region" description="Basic and acidic residues" evidence="1">
    <location>
        <begin position="354"/>
        <end position="365"/>
    </location>
</feature>
<accession>A0A6A5UAH3</accession>
<feature type="region of interest" description="Disordered" evidence="1">
    <location>
        <begin position="1"/>
        <end position="270"/>
    </location>
</feature>
<organism evidence="2 3">
    <name type="scientific">Byssothecium circinans</name>
    <dbReference type="NCBI Taxonomy" id="147558"/>
    <lineage>
        <taxon>Eukaryota</taxon>
        <taxon>Fungi</taxon>
        <taxon>Dikarya</taxon>
        <taxon>Ascomycota</taxon>
        <taxon>Pezizomycotina</taxon>
        <taxon>Dothideomycetes</taxon>
        <taxon>Pleosporomycetidae</taxon>
        <taxon>Pleosporales</taxon>
        <taxon>Massarineae</taxon>
        <taxon>Massarinaceae</taxon>
        <taxon>Byssothecium</taxon>
    </lineage>
</organism>
<feature type="compositionally biased region" description="Polar residues" evidence="1">
    <location>
        <begin position="672"/>
        <end position="681"/>
    </location>
</feature>
<evidence type="ECO:0000313" key="2">
    <source>
        <dbReference type="EMBL" id="KAF1962173.1"/>
    </source>
</evidence>
<feature type="compositionally biased region" description="Basic and acidic residues" evidence="1">
    <location>
        <begin position="683"/>
        <end position="705"/>
    </location>
</feature>
<feature type="compositionally biased region" description="Basic and acidic residues" evidence="1">
    <location>
        <begin position="27"/>
        <end position="36"/>
    </location>
</feature>
<proteinExistence type="predicted"/>